<feature type="domain" description="Type 4 fimbrial biogenesis protein PilX N-terminal" evidence="2">
    <location>
        <begin position="10"/>
        <end position="60"/>
    </location>
</feature>
<name>A0A7Z3BR38_9PSED</name>
<dbReference type="Proteomes" id="UP000502549">
    <property type="component" value="Chromosome"/>
</dbReference>
<gene>
    <name evidence="3" type="ORF">G4G71_27760</name>
</gene>
<keyword evidence="4" id="KW-1185">Reference proteome</keyword>
<protein>
    <recommendedName>
        <fullName evidence="2">Type 4 fimbrial biogenesis protein PilX N-terminal domain-containing protein</fullName>
    </recommendedName>
</protein>
<accession>A0A7Z3BR38</accession>
<dbReference type="InterPro" id="IPR025746">
    <property type="entry name" value="PilX_N_dom"/>
</dbReference>
<evidence type="ECO:0000259" key="2">
    <source>
        <dbReference type="Pfam" id="PF14341"/>
    </source>
</evidence>
<organism evidence="3 4">
    <name type="scientific">Pseudomonas multiresinivorans</name>
    <dbReference type="NCBI Taxonomy" id="95301"/>
    <lineage>
        <taxon>Bacteria</taxon>
        <taxon>Pseudomonadati</taxon>
        <taxon>Pseudomonadota</taxon>
        <taxon>Gammaproteobacteria</taxon>
        <taxon>Pseudomonadales</taxon>
        <taxon>Pseudomonadaceae</taxon>
        <taxon>Pseudomonas</taxon>
    </lineage>
</organism>
<reference evidence="3 4" key="1">
    <citation type="submission" date="2020-02" db="EMBL/GenBank/DDBJ databases">
        <title>Complete genome sequence of Pseudomonas multiresinivorans ORNL1.</title>
        <authorList>
            <person name="Podar M."/>
        </authorList>
    </citation>
    <scope>NUCLEOTIDE SEQUENCE [LARGE SCALE GENOMIC DNA]</scope>
    <source>
        <strain evidence="4">populi</strain>
    </source>
</reference>
<evidence type="ECO:0000313" key="3">
    <source>
        <dbReference type="EMBL" id="QJP11498.1"/>
    </source>
</evidence>
<keyword evidence="1" id="KW-1133">Transmembrane helix</keyword>
<dbReference type="Pfam" id="PF14341">
    <property type="entry name" value="PilX_N"/>
    <property type="match status" value="1"/>
</dbReference>
<evidence type="ECO:0000256" key="1">
    <source>
        <dbReference type="SAM" id="Phobius"/>
    </source>
</evidence>
<evidence type="ECO:0000313" key="4">
    <source>
        <dbReference type="Proteomes" id="UP000502549"/>
    </source>
</evidence>
<keyword evidence="1" id="KW-0812">Transmembrane</keyword>
<feature type="transmembrane region" description="Helical" evidence="1">
    <location>
        <begin position="12"/>
        <end position="32"/>
    </location>
</feature>
<dbReference type="KEGG" id="pmui:G4G71_27760"/>
<sequence>MNHTLAARQKGATLLVCMIMLLIVTLLTIANVREVTLEERITSNMRDRQGALNGAESALREGEARLASNFGVPIPAGNCGSNTLCVLTNAYASDAALNPTTWSWWTNSSNSRSYTGPAGDSTQSLLTSTPRWNTAFIGFDPANSRGMVEVTDPDLRSKGVGPYYYQVNAASQGTSDRVMVTLQTVTVQRY</sequence>
<dbReference type="AlphaFoldDB" id="A0A7Z3BR38"/>
<keyword evidence="1" id="KW-0472">Membrane</keyword>
<dbReference type="EMBL" id="CP048833">
    <property type="protein sequence ID" value="QJP11498.1"/>
    <property type="molecule type" value="Genomic_DNA"/>
</dbReference>
<proteinExistence type="predicted"/>
<dbReference type="RefSeq" id="WP_169941884.1">
    <property type="nucleotide sequence ID" value="NZ_CP048833.1"/>
</dbReference>